<comment type="caution">
    <text evidence="1">The sequence shown here is derived from an EMBL/GenBank/DDBJ whole genome shotgun (WGS) entry which is preliminary data.</text>
</comment>
<organism evidence="1 2">
    <name type="scientific">Rotaria magnacalcarata</name>
    <dbReference type="NCBI Taxonomy" id="392030"/>
    <lineage>
        <taxon>Eukaryota</taxon>
        <taxon>Metazoa</taxon>
        <taxon>Spiralia</taxon>
        <taxon>Gnathifera</taxon>
        <taxon>Rotifera</taxon>
        <taxon>Eurotatoria</taxon>
        <taxon>Bdelloidea</taxon>
        <taxon>Philodinida</taxon>
        <taxon>Philodinidae</taxon>
        <taxon>Rotaria</taxon>
    </lineage>
</organism>
<reference evidence="1" key="1">
    <citation type="submission" date="2021-02" db="EMBL/GenBank/DDBJ databases">
        <authorList>
            <person name="Nowell W R."/>
        </authorList>
    </citation>
    <scope>NUCLEOTIDE SEQUENCE</scope>
</reference>
<proteinExistence type="predicted"/>
<gene>
    <name evidence="1" type="ORF">SMN809_LOCUS84283</name>
</gene>
<name>A0A8S3JZW3_9BILA</name>
<protein>
    <submittedName>
        <fullName evidence="1">Uncharacterized protein</fullName>
    </submittedName>
</protein>
<accession>A0A8S3JZW3</accession>
<feature type="non-terminal residue" evidence="1">
    <location>
        <position position="31"/>
    </location>
</feature>
<dbReference type="Proteomes" id="UP000676336">
    <property type="component" value="Unassembled WGS sequence"/>
</dbReference>
<dbReference type="AlphaFoldDB" id="A0A8S3JZW3"/>
<evidence type="ECO:0000313" key="2">
    <source>
        <dbReference type="Proteomes" id="UP000676336"/>
    </source>
</evidence>
<dbReference type="EMBL" id="CAJOBI010359192">
    <property type="protein sequence ID" value="CAF5225397.1"/>
    <property type="molecule type" value="Genomic_DNA"/>
</dbReference>
<sequence>MGPSLAAAKTFFDLFDRTPVIDNSSTKGHKP</sequence>
<evidence type="ECO:0000313" key="1">
    <source>
        <dbReference type="EMBL" id="CAF5225397.1"/>
    </source>
</evidence>